<feature type="transmembrane region" description="Helical" evidence="2">
    <location>
        <begin position="33"/>
        <end position="50"/>
    </location>
</feature>
<dbReference type="AlphaFoldDB" id="A0A200JC41"/>
<evidence type="ECO:0000313" key="5">
    <source>
        <dbReference type="Proteomes" id="UP000196151"/>
    </source>
</evidence>
<name>A0A200JC41_9ENTE</name>
<dbReference type="EMBL" id="CP147246">
    <property type="protein sequence ID" value="WYJ95303.1"/>
    <property type="molecule type" value="Genomic_DNA"/>
</dbReference>
<keyword evidence="2" id="KW-1133">Transmembrane helix</keyword>
<feature type="compositionally biased region" description="Basic and acidic residues" evidence="1">
    <location>
        <begin position="18"/>
        <end position="27"/>
    </location>
</feature>
<accession>A0A200JC41</accession>
<evidence type="ECO:0000313" key="3">
    <source>
        <dbReference type="EMBL" id="OUZ34783.1"/>
    </source>
</evidence>
<dbReference type="RefSeq" id="WP_176372742.1">
    <property type="nucleotide sequence ID" value="NZ_CP147246.1"/>
</dbReference>
<proteinExistence type="predicted"/>
<dbReference type="EMBL" id="NIBQ01000001">
    <property type="protein sequence ID" value="OUZ34783.1"/>
    <property type="molecule type" value="Genomic_DNA"/>
</dbReference>
<evidence type="ECO:0000256" key="2">
    <source>
        <dbReference type="SAM" id="Phobius"/>
    </source>
</evidence>
<keyword evidence="2" id="KW-0812">Transmembrane</keyword>
<reference evidence="3" key="1">
    <citation type="submission" date="2017-05" db="EMBL/GenBank/DDBJ databases">
        <title>The Genome Sequence of Enterococcus sp. 9D6_DIV0238.</title>
        <authorList>
            <consortium name="The Broad Institute Genomics Platform"/>
            <consortium name="The Broad Institute Genomic Center for Infectious Diseases"/>
            <person name="Earl A."/>
            <person name="Manson A."/>
            <person name="Schwartman J."/>
            <person name="Gilmore M."/>
            <person name="Abouelleil A."/>
            <person name="Cao P."/>
            <person name="Chapman S."/>
            <person name="Cusick C."/>
            <person name="Shea T."/>
            <person name="Young S."/>
            <person name="Neafsey D."/>
            <person name="Nusbaum C."/>
            <person name="Birren B."/>
        </authorList>
    </citation>
    <scope>NUCLEOTIDE SEQUENCE [LARGE SCALE GENOMIC DNA]</scope>
    <source>
        <strain evidence="3">9D6_DIV0238</strain>
    </source>
</reference>
<reference evidence="4" key="2">
    <citation type="submission" date="2017-05" db="EMBL/GenBank/DDBJ databases">
        <authorList>
            <consortium name="The Broad Institute Genomics Platform"/>
            <consortium name="The Broad Institute Genomic Center for Infectious Diseases"/>
            <person name="Earl A."/>
            <person name="Manson A."/>
            <person name="Schwartman J."/>
            <person name="Gilmore M."/>
            <person name="Abouelleil A."/>
            <person name="Cao P."/>
            <person name="Chapman S."/>
            <person name="Cusick C."/>
            <person name="Shea T."/>
            <person name="Young S."/>
            <person name="Neafsey D."/>
            <person name="Nusbaum C."/>
            <person name="Birren B."/>
        </authorList>
    </citation>
    <scope>NUCLEOTIDE SEQUENCE</scope>
    <source>
        <strain evidence="4">9D6_DIV0238</strain>
    </source>
</reference>
<gene>
    <name evidence="3" type="ORF">A5889_000258</name>
    <name evidence="4" type="ORF">A5889_002851</name>
</gene>
<evidence type="ECO:0000313" key="4">
    <source>
        <dbReference type="EMBL" id="WYJ95303.1"/>
    </source>
</evidence>
<evidence type="ECO:0000256" key="1">
    <source>
        <dbReference type="SAM" id="MobiDB-lite"/>
    </source>
</evidence>
<keyword evidence="2" id="KW-0472">Membrane</keyword>
<reference evidence="4" key="3">
    <citation type="submission" date="2024-03" db="EMBL/GenBank/DDBJ databases">
        <title>The Genome Sequence of Enterococcus sp. DIV0238c.</title>
        <authorList>
            <consortium name="The Broad Institute Genomics Platform"/>
            <consortium name="The Broad Institute Microbial Omics Core"/>
            <consortium name="The Broad Institute Genomic Center for Infectious Diseases"/>
            <person name="Earl A."/>
            <person name="Manson A."/>
            <person name="Gilmore M."/>
            <person name="Schwartman J."/>
            <person name="Shea T."/>
            <person name="Abouelleil A."/>
            <person name="Cao P."/>
            <person name="Chapman S."/>
            <person name="Cusick C."/>
            <person name="Young S."/>
            <person name="Neafsey D."/>
            <person name="Nusbaum C."/>
            <person name="Birren B."/>
        </authorList>
    </citation>
    <scope>NUCLEOTIDE SEQUENCE</scope>
    <source>
        <strain evidence="4">9D6_DIV0238</strain>
    </source>
</reference>
<protein>
    <submittedName>
        <fullName evidence="3">Uncharacterized protein</fullName>
    </submittedName>
</protein>
<organism evidence="3">
    <name type="scientific">Candidatus Enterococcus dunnyi</name>
    <dbReference type="NCBI Taxonomy" id="1834192"/>
    <lineage>
        <taxon>Bacteria</taxon>
        <taxon>Bacillati</taxon>
        <taxon>Bacillota</taxon>
        <taxon>Bacilli</taxon>
        <taxon>Lactobacillales</taxon>
        <taxon>Enterococcaceae</taxon>
        <taxon>Enterococcus</taxon>
    </lineage>
</organism>
<dbReference type="Proteomes" id="UP000196151">
    <property type="component" value="Chromosome"/>
</dbReference>
<feature type="region of interest" description="Disordered" evidence="1">
    <location>
        <begin position="1"/>
        <end position="27"/>
    </location>
</feature>
<keyword evidence="5" id="KW-1185">Reference proteome</keyword>
<sequence length="53" mass="5668">MQIGDGNKIKNSVIGNHNKGDHPTSAEPKLDKLLITVIGGVIVAVIKMFLDLN</sequence>